<accession>A0A699YHX8</accession>
<protein>
    <submittedName>
        <fullName evidence="1">Uncharacterized protein</fullName>
    </submittedName>
</protein>
<sequence length="158" mass="18177">MWGRSAKVQQLMELAQLRRVWFAAEQAGQHRALAQQVVQGLSTQTTTNIECWEVLTGRNTFTISQLMLIDMGHAPSPTLTALERQYATTNSPCETHSRKRRADEEELAYMELLRQRSLKRSTRDVVPRAPRYVGLITSFMHMDRSHEVLPGITLIRNR</sequence>
<dbReference type="Proteomes" id="UP000485058">
    <property type="component" value="Unassembled WGS sequence"/>
</dbReference>
<proteinExistence type="predicted"/>
<evidence type="ECO:0000313" key="1">
    <source>
        <dbReference type="EMBL" id="GFH07478.1"/>
    </source>
</evidence>
<name>A0A699YHX8_HAELA</name>
<dbReference type="EMBL" id="BLLF01000097">
    <property type="protein sequence ID" value="GFH07478.1"/>
    <property type="molecule type" value="Genomic_DNA"/>
</dbReference>
<comment type="caution">
    <text evidence="1">The sequence shown here is derived from an EMBL/GenBank/DDBJ whole genome shotgun (WGS) entry which is preliminary data.</text>
</comment>
<evidence type="ECO:0000313" key="2">
    <source>
        <dbReference type="Proteomes" id="UP000485058"/>
    </source>
</evidence>
<gene>
    <name evidence="1" type="ORF">HaLaN_02284</name>
</gene>
<keyword evidence="2" id="KW-1185">Reference proteome</keyword>
<organism evidence="1 2">
    <name type="scientific">Haematococcus lacustris</name>
    <name type="common">Green alga</name>
    <name type="synonym">Haematococcus pluvialis</name>
    <dbReference type="NCBI Taxonomy" id="44745"/>
    <lineage>
        <taxon>Eukaryota</taxon>
        <taxon>Viridiplantae</taxon>
        <taxon>Chlorophyta</taxon>
        <taxon>core chlorophytes</taxon>
        <taxon>Chlorophyceae</taxon>
        <taxon>CS clade</taxon>
        <taxon>Chlamydomonadales</taxon>
        <taxon>Haematococcaceae</taxon>
        <taxon>Haematococcus</taxon>
    </lineage>
</organism>
<dbReference type="AlphaFoldDB" id="A0A699YHX8"/>
<reference evidence="1 2" key="1">
    <citation type="submission" date="2020-02" db="EMBL/GenBank/DDBJ databases">
        <title>Draft genome sequence of Haematococcus lacustris strain NIES-144.</title>
        <authorList>
            <person name="Morimoto D."/>
            <person name="Nakagawa S."/>
            <person name="Yoshida T."/>
            <person name="Sawayama S."/>
        </authorList>
    </citation>
    <scope>NUCLEOTIDE SEQUENCE [LARGE SCALE GENOMIC DNA]</scope>
    <source>
        <strain evidence="1 2">NIES-144</strain>
    </source>
</reference>